<protein>
    <recommendedName>
        <fullName evidence="3 6">3-methyl-2-oxobutanoate hydroxymethyltransferase</fullName>
        <ecNumber evidence="3 6">2.1.2.11</ecNumber>
    </recommendedName>
</protein>
<comment type="caution">
    <text evidence="10">The sequence shown here is derived from an EMBL/GenBank/DDBJ whole genome shotgun (WGS) entry which is preliminary data.</text>
</comment>
<feature type="active site" description="Proton acceptor" evidence="7">
    <location>
        <position position="175"/>
    </location>
</feature>
<dbReference type="PIRSF" id="PIRSF000388">
    <property type="entry name" value="Pantoate_hydroxy_MeTrfase"/>
    <property type="match status" value="1"/>
</dbReference>
<feature type="binding site" evidence="9">
    <location>
        <position position="83"/>
    </location>
    <ligand>
        <name>Mg(2+)</name>
        <dbReference type="ChEBI" id="CHEBI:18420"/>
    </ligand>
</feature>
<dbReference type="GO" id="GO:0032259">
    <property type="term" value="P:methylation"/>
    <property type="evidence" value="ECO:0007669"/>
    <property type="project" value="UniProtKB-KW"/>
</dbReference>
<dbReference type="GO" id="GO:0005737">
    <property type="term" value="C:cytoplasm"/>
    <property type="evidence" value="ECO:0007669"/>
    <property type="project" value="TreeGrafter"/>
</dbReference>
<feature type="binding site" evidence="8">
    <location>
        <begin position="44"/>
        <end position="45"/>
    </location>
    <ligand>
        <name>3-methyl-2-oxobutanoate</name>
        <dbReference type="ChEBI" id="CHEBI:11851"/>
    </ligand>
</feature>
<evidence type="ECO:0000256" key="6">
    <source>
        <dbReference type="NCBIfam" id="TIGR00222"/>
    </source>
</evidence>
<evidence type="ECO:0000313" key="11">
    <source>
        <dbReference type="Proteomes" id="UP000282311"/>
    </source>
</evidence>
<keyword evidence="5 10" id="KW-0808">Transferase</keyword>
<dbReference type="PANTHER" id="PTHR20881:SF0">
    <property type="entry name" value="3-METHYL-2-OXOBUTANOATE HYDROXYMETHYLTRANSFERASE"/>
    <property type="match status" value="1"/>
</dbReference>
<dbReference type="InterPro" id="IPR015813">
    <property type="entry name" value="Pyrv/PenolPyrv_kinase-like_dom"/>
</dbReference>
<comment type="cofactor">
    <cofactor evidence="9">
        <name>Mg(2+)</name>
        <dbReference type="ChEBI" id="CHEBI:18420"/>
    </cofactor>
    <text evidence="9">Binds 1 Mg(2+) ion per subunit.</text>
</comment>
<proteinExistence type="inferred from homology"/>
<keyword evidence="10" id="KW-0489">Methyltransferase</keyword>
<dbReference type="Proteomes" id="UP000282311">
    <property type="component" value="Unassembled WGS sequence"/>
</dbReference>
<dbReference type="AlphaFoldDB" id="A0A3B0CH83"/>
<dbReference type="OrthoDB" id="9781789at2"/>
<dbReference type="Gene3D" id="3.20.20.60">
    <property type="entry name" value="Phosphoenolpyruvate-binding domains"/>
    <property type="match status" value="1"/>
</dbReference>
<dbReference type="CDD" id="cd06557">
    <property type="entry name" value="KPHMT-like"/>
    <property type="match status" value="1"/>
</dbReference>
<reference evidence="10 11" key="1">
    <citation type="journal article" date="2007" name="Int. J. Syst. Evol. Microbiol.">
        <title>Paenibacillus ginsengarvi sp. nov., isolated from soil from ginseng cultivation.</title>
        <authorList>
            <person name="Yoon M.H."/>
            <person name="Ten L.N."/>
            <person name="Im W.T."/>
        </authorList>
    </citation>
    <scope>NUCLEOTIDE SEQUENCE [LARGE SCALE GENOMIC DNA]</scope>
    <source>
        <strain evidence="10 11">KCTC 13059</strain>
    </source>
</reference>
<dbReference type="NCBIfam" id="NF001452">
    <property type="entry name" value="PRK00311.1"/>
    <property type="match status" value="1"/>
</dbReference>
<evidence type="ECO:0000256" key="1">
    <source>
        <dbReference type="ARBA" id="ARBA00008676"/>
    </source>
</evidence>
<evidence type="ECO:0000256" key="5">
    <source>
        <dbReference type="ARBA" id="ARBA00022679"/>
    </source>
</evidence>
<sequence length="276" mass="30411">MTTTMQELHRKKQMSRKITMLTCYDYPTAVLQDKAGLDVIFVGDSLGTNELGYERETSVTLGEIVHHLKAVRRGVQEAYLLADLPYKTYDDPGMAMITARELLSHGADGVKLEGMQEAVISHLAGSGIEVCAHLGYNPQFHEKAAVKGKTYDAARALLESAVSLQNAGASMIVLELIPEELGKAITETLTIPTIGIGAGRYTDGQVLIVHDMLGLTPHPLRHAKNYANAGEWMLQAFRAYAEEVTNGQFPQPANARTMIDSERERFMGWYSGKDRK</sequence>
<dbReference type="GO" id="GO:0000287">
    <property type="term" value="F:magnesium ion binding"/>
    <property type="evidence" value="ECO:0007669"/>
    <property type="project" value="TreeGrafter"/>
</dbReference>
<evidence type="ECO:0000256" key="9">
    <source>
        <dbReference type="PIRSR" id="PIRSR000388-3"/>
    </source>
</evidence>
<feature type="binding site" evidence="9">
    <location>
        <position position="113"/>
    </location>
    <ligand>
        <name>Mg(2+)</name>
        <dbReference type="ChEBI" id="CHEBI:18420"/>
    </ligand>
</feature>
<dbReference type="GO" id="GO:0003864">
    <property type="term" value="F:3-methyl-2-oxobutanoate hydroxymethyltransferase activity"/>
    <property type="evidence" value="ECO:0007669"/>
    <property type="project" value="UniProtKB-UniRule"/>
</dbReference>
<keyword evidence="9" id="KW-0479">Metal-binding</keyword>
<dbReference type="EC" id="2.1.2.11" evidence="3 6"/>
<keyword evidence="11" id="KW-1185">Reference proteome</keyword>
<evidence type="ECO:0000256" key="7">
    <source>
        <dbReference type="PIRSR" id="PIRSR000388-1"/>
    </source>
</evidence>
<dbReference type="PANTHER" id="PTHR20881">
    <property type="entry name" value="3-METHYL-2-OXOBUTANOATE HYDROXYMETHYLTRANSFERASE"/>
    <property type="match status" value="1"/>
</dbReference>
<dbReference type="Pfam" id="PF02548">
    <property type="entry name" value="Pantoate_transf"/>
    <property type="match status" value="1"/>
</dbReference>
<evidence type="ECO:0000256" key="8">
    <source>
        <dbReference type="PIRSR" id="PIRSR000388-2"/>
    </source>
</evidence>
<evidence type="ECO:0000256" key="2">
    <source>
        <dbReference type="ARBA" id="ARBA00011424"/>
    </source>
</evidence>
<dbReference type="InterPro" id="IPR040442">
    <property type="entry name" value="Pyrv_kinase-like_dom_sf"/>
</dbReference>
<dbReference type="NCBIfam" id="TIGR00222">
    <property type="entry name" value="panB"/>
    <property type="match status" value="1"/>
</dbReference>
<gene>
    <name evidence="10" type="primary">panB</name>
    <name evidence="10" type="ORF">D7M11_13510</name>
</gene>
<accession>A0A3B0CH83</accession>
<keyword evidence="4" id="KW-0566">Pantothenate biosynthesis</keyword>
<dbReference type="GO" id="GO:0008168">
    <property type="term" value="F:methyltransferase activity"/>
    <property type="evidence" value="ECO:0007669"/>
    <property type="project" value="UniProtKB-KW"/>
</dbReference>
<keyword evidence="9" id="KW-0460">Magnesium</keyword>
<dbReference type="InterPro" id="IPR003700">
    <property type="entry name" value="Pantoate_hydroxy_MeTrfase"/>
</dbReference>
<evidence type="ECO:0000256" key="4">
    <source>
        <dbReference type="ARBA" id="ARBA00022655"/>
    </source>
</evidence>
<dbReference type="SUPFAM" id="SSF51621">
    <property type="entry name" value="Phosphoenolpyruvate/pyruvate domain"/>
    <property type="match status" value="1"/>
</dbReference>
<evidence type="ECO:0000256" key="3">
    <source>
        <dbReference type="ARBA" id="ARBA00012618"/>
    </source>
</evidence>
<dbReference type="GO" id="GO:0015940">
    <property type="term" value="P:pantothenate biosynthetic process"/>
    <property type="evidence" value="ECO:0007669"/>
    <property type="project" value="UniProtKB-UniRule"/>
</dbReference>
<dbReference type="EMBL" id="RBAH01000008">
    <property type="protein sequence ID" value="RKN84490.1"/>
    <property type="molecule type" value="Genomic_DNA"/>
</dbReference>
<comment type="similarity">
    <text evidence="1">Belongs to the PanB family.</text>
</comment>
<dbReference type="RefSeq" id="WP_120747746.1">
    <property type="nucleotide sequence ID" value="NZ_RBAH01000008.1"/>
</dbReference>
<feature type="binding site" evidence="8">
    <location>
        <position position="83"/>
    </location>
    <ligand>
        <name>3-methyl-2-oxobutanoate</name>
        <dbReference type="ChEBI" id="CHEBI:11851"/>
    </ligand>
</feature>
<feature type="binding site" evidence="8">
    <location>
        <position position="111"/>
    </location>
    <ligand>
        <name>3-methyl-2-oxobutanoate</name>
        <dbReference type="ChEBI" id="CHEBI:11851"/>
    </ligand>
</feature>
<name>A0A3B0CH83_9BACL</name>
<comment type="subunit">
    <text evidence="2">Homodecamer; pentamer of dimers.</text>
</comment>
<feature type="binding site" evidence="9">
    <location>
        <position position="44"/>
    </location>
    <ligand>
        <name>Mg(2+)</name>
        <dbReference type="ChEBI" id="CHEBI:18420"/>
    </ligand>
</feature>
<evidence type="ECO:0000313" key="10">
    <source>
        <dbReference type="EMBL" id="RKN84490.1"/>
    </source>
</evidence>
<organism evidence="10 11">
    <name type="scientific">Paenibacillus ginsengarvi</name>
    <dbReference type="NCBI Taxonomy" id="400777"/>
    <lineage>
        <taxon>Bacteria</taxon>
        <taxon>Bacillati</taxon>
        <taxon>Bacillota</taxon>
        <taxon>Bacilli</taxon>
        <taxon>Bacillales</taxon>
        <taxon>Paenibacillaceae</taxon>
        <taxon>Paenibacillus</taxon>
    </lineage>
</organism>